<comment type="caution">
    <text evidence="3">The sequence shown here is derived from an EMBL/GenBank/DDBJ whole genome shotgun (WGS) entry which is preliminary data.</text>
</comment>
<proteinExistence type="predicted"/>
<feature type="non-terminal residue" evidence="3">
    <location>
        <position position="1"/>
    </location>
</feature>
<sequence length="185" mass="20538">PLSTSRIDIQAALNSTIGGIAWWQLSDLYCGSPLCPAQSDSGCAPRRHGGLRIVVLSERSKSQNRLIQAIQKVGMYGVLSVFLISVARILRSGIVPVHYLVPYVDMPHVDRILSLLNDIYLVRESGELRLEEELFAKLLFLYRSPSMLVHFTELPESVLAQFYKPDSEAATEQPPEEGQPATSSQ</sequence>
<dbReference type="STRING" id="282301.A0A267FC37"/>
<dbReference type="PANTHER" id="PTHR47049">
    <property type="entry name" value="PIEZO-TYPE MECHANOSENSITIVE ION CHANNEL HOMOLOG"/>
    <property type="match status" value="1"/>
</dbReference>
<dbReference type="GO" id="GO:0016020">
    <property type="term" value="C:membrane"/>
    <property type="evidence" value="ECO:0007669"/>
    <property type="project" value="InterPro"/>
</dbReference>
<dbReference type="InterPro" id="IPR027272">
    <property type="entry name" value="Piezo"/>
</dbReference>
<dbReference type="InterPro" id="IPR031334">
    <property type="entry name" value="Piezo_cap_dom"/>
</dbReference>
<gene>
    <name evidence="3" type="ORF">BOX15_Mlig015119g1</name>
</gene>
<evidence type="ECO:0000256" key="1">
    <source>
        <dbReference type="SAM" id="MobiDB-lite"/>
    </source>
</evidence>
<dbReference type="OrthoDB" id="303066at2759"/>
<evidence type="ECO:0000313" key="4">
    <source>
        <dbReference type="Proteomes" id="UP000215902"/>
    </source>
</evidence>
<evidence type="ECO:0000313" key="3">
    <source>
        <dbReference type="EMBL" id="PAA71325.1"/>
    </source>
</evidence>
<dbReference type="EMBL" id="NIVC01001172">
    <property type="protein sequence ID" value="PAA71325.1"/>
    <property type="molecule type" value="Genomic_DNA"/>
</dbReference>
<feature type="domain" description="Piezo non-specific cation channel cap" evidence="2">
    <location>
        <begin position="11"/>
        <end position="152"/>
    </location>
</feature>
<organism evidence="3 4">
    <name type="scientific">Macrostomum lignano</name>
    <dbReference type="NCBI Taxonomy" id="282301"/>
    <lineage>
        <taxon>Eukaryota</taxon>
        <taxon>Metazoa</taxon>
        <taxon>Spiralia</taxon>
        <taxon>Lophotrochozoa</taxon>
        <taxon>Platyhelminthes</taxon>
        <taxon>Rhabditophora</taxon>
        <taxon>Macrostomorpha</taxon>
        <taxon>Macrostomida</taxon>
        <taxon>Macrostomidae</taxon>
        <taxon>Macrostomum</taxon>
    </lineage>
</organism>
<dbReference type="PANTHER" id="PTHR47049:SF2">
    <property type="entry name" value="PIEZO-TYPE MECHANOSENSITIVE ION CHANNEL HOMOLOG"/>
    <property type="match status" value="1"/>
</dbReference>
<protein>
    <recommendedName>
        <fullName evidence="2">Piezo non-specific cation channel cap domain-containing protein</fullName>
    </recommendedName>
</protein>
<dbReference type="GO" id="GO:0008381">
    <property type="term" value="F:mechanosensitive monoatomic ion channel activity"/>
    <property type="evidence" value="ECO:0007669"/>
    <property type="project" value="InterPro"/>
</dbReference>
<accession>A0A267FC37</accession>
<dbReference type="AlphaFoldDB" id="A0A267FC37"/>
<dbReference type="Pfam" id="PF12166">
    <property type="entry name" value="Piezo_cap"/>
    <property type="match status" value="1"/>
</dbReference>
<evidence type="ECO:0000259" key="2">
    <source>
        <dbReference type="Pfam" id="PF12166"/>
    </source>
</evidence>
<keyword evidence="4" id="KW-1185">Reference proteome</keyword>
<name>A0A267FC37_9PLAT</name>
<dbReference type="Proteomes" id="UP000215902">
    <property type="component" value="Unassembled WGS sequence"/>
</dbReference>
<feature type="region of interest" description="Disordered" evidence="1">
    <location>
        <begin position="165"/>
        <end position="185"/>
    </location>
</feature>
<reference evidence="3 4" key="1">
    <citation type="submission" date="2017-06" db="EMBL/GenBank/DDBJ databases">
        <title>A platform for efficient transgenesis in Macrostomum lignano, a flatworm model organism for stem cell research.</title>
        <authorList>
            <person name="Berezikov E."/>
        </authorList>
    </citation>
    <scope>NUCLEOTIDE SEQUENCE [LARGE SCALE GENOMIC DNA]</scope>
    <source>
        <strain evidence="3">DV1</strain>
        <tissue evidence="3">Whole organism</tissue>
    </source>
</reference>